<evidence type="ECO:0000313" key="3">
    <source>
        <dbReference type="EMBL" id="KAG6538468.1"/>
    </source>
</evidence>
<evidence type="ECO:0000259" key="1">
    <source>
        <dbReference type="Pfam" id="PF04601"/>
    </source>
</evidence>
<dbReference type="CDD" id="cd23340">
    <property type="entry name" value="beta-trefoil_FSCN_ACP-like"/>
    <property type="match status" value="1"/>
</dbReference>
<sequence length="266" mass="29959">MDWFAQAKTVRLRSHQEKYLVAEDDGEHVTQERDGSGPSALWAVERVDDAPHAIRLRSYLYGRYLTSTDESFLLGVTGKKVRLTLPPRLDSSLEWEPLHEGAHVKLKSRYGNYLRGNGGPPPWRNSITHDVPHRHQDWILWDLEIAELLEKKPASPALSEVESFSSSATLHKVEDRSIYYAVADNKGNVDDIVEWPSVTFNGTSVPELTEKLKEETHLDDIIVCTRNPLNGQLIPLLLHLPPNNTTIHLVVVEANSKGESFASLDS</sequence>
<dbReference type="AlphaFoldDB" id="A0A8J5I9Q9"/>
<keyword evidence="4" id="KW-1185">Reference proteome</keyword>
<dbReference type="PANTHER" id="PTHR31205:SF69">
    <property type="entry name" value="ACTIN CROSS-LINKING PROTEIN (DUF569)"/>
    <property type="match status" value="1"/>
</dbReference>
<dbReference type="PANTHER" id="PTHR31205">
    <property type="entry name" value="ACTIN CROSS-LINKING PROTEIN (DUF569)"/>
    <property type="match status" value="1"/>
</dbReference>
<organism evidence="3 4">
    <name type="scientific">Zingiber officinale</name>
    <name type="common">Ginger</name>
    <name type="synonym">Amomum zingiber</name>
    <dbReference type="NCBI Taxonomy" id="94328"/>
    <lineage>
        <taxon>Eukaryota</taxon>
        <taxon>Viridiplantae</taxon>
        <taxon>Streptophyta</taxon>
        <taxon>Embryophyta</taxon>
        <taxon>Tracheophyta</taxon>
        <taxon>Spermatophyta</taxon>
        <taxon>Magnoliopsida</taxon>
        <taxon>Liliopsida</taxon>
        <taxon>Zingiberales</taxon>
        <taxon>Zingiberaceae</taxon>
        <taxon>Zingiber</taxon>
    </lineage>
</organism>
<dbReference type="FunFam" id="2.80.10.50:FF:000067">
    <property type="entry name" value="BnaC05g19630D protein"/>
    <property type="match status" value="1"/>
</dbReference>
<dbReference type="InterPro" id="IPR008999">
    <property type="entry name" value="Actin-crosslinking"/>
</dbReference>
<proteinExistence type="predicted"/>
<evidence type="ECO:0000313" key="4">
    <source>
        <dbReference type="Proteomes" id="UP000734854"/>
    </source>
</evidence>
<accession>A0A8J5I9Q9</accession>
<dbReference type="SUPFAM" id="SSF50405">
    <property type="entry name" value="Actin-crosslinking proteins"/>
    <property type="match status" value="1"/>
</dbReference>
<reference evidence="3 4" key="1">
    <citation type="submission" date="2020-08" db="EMBL/GenBank/DDBJ databases">
        <title>Plant Genome Project.</title>
        <authorList>
            <person name="Zhang R.-G."/>
        </authorList>
    </citation>
    <scope>NUCLEOTIDE SEQUENCE [LARGE SCALE GENOMIC DNA]</scope>
    <source>
        <tissue evidence="3">Rhizome</tissue>
    </source>
</reference>
<evidence type="ECO:0000259" key="2">
    <source>
        <dbReference type="Pfam" id="PF22932"/>
    </source>
</evidence>
<feature type="domain" description="DUF569" evidence="1">
    <location>
        <begin position="1"/>
        <end position="141"/>
    </location>
</feature>
<dbReference type="Proteomes" id="UP000734854">
    <property type="component" value="Unassembled WGS sequence"/>
</dbReference>
<dbReference type="EMBL" id="JACMSC010000001">
    <property type="protein sequence ID" value="KAG6538468.1"/>
    <property type="molecule type" value="Genomic_DNA"/>
</dbReference>
<evidence type="ECO:0008006" key="5">
    <source>
        <dbReference type="Google" id="ProtNLM"/>
    </source>
</evidence>
<protein>
    <recommendedName>
        <fullName evidence="5">DUF569 domain-containing protein</fullName>
    </recommendedName>
</protein>
<feature type="domain" description="DUF569" evidence="2">
    <location>
        <begin position="175"/>
        <end position="252"/>
    </location>
</feature>
<dbReference type="Gene3D" id="2.80.10.50">
    <property type="match status" value="1"/>
</dbReference>
<dbReference type="InterPro" id="IPR007679">
    <property type="entry name" value="DUF569"/>
</dbReference>
<dbReference type="InterPro" id="IPR054726">
    <property type="entry name" value="Ubiq_DUF569-assoc"/>
</dbReference>
<comment type="caution">
    <text evidence="3">The sequence shown here is derived from an EMBL/GenBank/DDBJ whole genome shotgun (WGS) entry which is preliminary data.</text>
</comment>
<dbReference type="Pfam" id="PF22932">
    <property type="entry name" value="Ubiq_DUF_assoc"/>
    <property type="match status" value="1"/>
</dbReference>
<name>A0A8J5I9Q9_ZINOF</name>
<dbReference type="Pfam" id="PF04601">
    <property type="entry name" value="DUF569"/>
    <property type="match status" value="1"/>
</dbReference>
<gene>
    <name evidence="3" type="ORF">ZIOFF_003591</name>
</gene>